<dbReference type="PANTHER" id="PTHR43413">
    <property type="entry name" value="TRANSCRIPTIONAL REGULATOR, ASNC FAMILY"/>
    <property type="match status" value="1"/>
</dbReference>
<comment type="catalytic activity">
    <reaction evidence="5">
        <text>siroheme + 2 H(+) = 12,18-didecarboxysiroheme + 2 CO2</text>
        <dbReference type="Rhea" id="RHEA:19093"/>
        <dbReference type="ChEBI" id="CHEBI:15378"/>
        <dbReference type="ChEBI" id="CHEBI:16526"/>
        <dbReference type="ChEBI" id="CHEBI:60052"/>
        <dbReference type="ChEBI" id="CHEBI:140497"/>
        <dbReference type="EC" id="4.1.1.111"/>
    </reaction>
</comment>
<evidence type="ECO:0000259" key="7">
    <source>
        <dbReference type="Pfam" id="PF22451"/>
    </source>
</evidence>
<dbReference type="Proteomes" id="UP000285324">
    <property type="component" value="Unassembled WGS sequence"/>
</dbReference>
<accession>A0A424WIF9</accession>
<comment type="pathway">
    <text evidence="2">Porphyrin-containing compound metabolism.</text>
</comment>
<dbReference type="InterPro" id="IPR040523">
    <property type="entry name" value="AsnC_trans_reg2"/>
</dbReference>
<dbReference type="GO" id="GO:0016829">
    <property type="term" value="F:lyase activity"/>
    <property type="evidence" value="ECO:0007669"/>
    <property type="project" value="UniProtKB-KW"/>
</dbReference>
<protein>
    <recommendedName>
        <fullName evidence="4">siroheme decarboxylase</fullName>
        <ecNumber evidence="4">4.1.1.111</ecNumber>
    </recommendedName>
</protein>
<dbReference type="InterPro" id="IPR053953">
    <property type="entry name" value="NirdL-like_HTH"/>
</dbReference>
<organism evidence="8 9">
    <name type="scientific">Alcaligenes xylosoxydans xylosoxydans</name>
    <name type="common">Achromobacter xylosoxidans</name>
    <dbReference type="NCBI Taxonomy" id="85698"/>
    <lineage>
        <taxon>Bacteria</taxon>
        <taxon>Pseudomonadati</taxon>
        <taxon>Pseudomonadota</taxon>
        <taxon>Betaproteobacteria</taxon>
        <taxon>Burkholderiales</taxon>
        <taxon>Alcaligenaceae</taxon>
        <taxon>Achromobacter</taxon>
    </lineage>
</organism>
<feature type="domain" description="Siroheme decarboxylase NirL-like HTH" evidence="7">
    <location>
        <begin position="13"/>
        <end position="56"/>
    </location>
</feature>
<dbReference type="RefSeq" id="WP_118931724.1">
    <property type="nucleotide sequence ID" value="NZ_CP061008.1"/>
</dbReference>
<gene>
    <name evidence="8" type="ORF">DY367_03875</name>
</gene>
<name>A0A424WIF9_ALCXX</name>
<sequence length="172" mass="19053">MDAAGLTPFELSLVQATQDGLPIRRDPYRAVAERLGVTEAEVMAHLRDMLARGVIRRIGVVPNHYALGFVANGMTVWDVDDGQIDAVGAWLGQRAEVSHCYRRPRHPPLWRYNLYAMLHGADRAAVLARIDEVAEALEARFPDALRARDVLFSSAILKKTGLRLKDGRGPDA</sequence>
<dbReference type="InterPro" id="IPR036390">
    <property type="entry name" value="WH_DNA-bd_sf"/>
</dbReference>
<dbReference type="OrthoDB" id="9806536at2"/>
<evidence type="ECO:0000256" key="2">
    <source>
        <dbReference type="ARBA" id="ARBA00023444"/>
    </source>
</evidence>
<dbReference type="Gene3D" id="3.30.70.3460">
    <property type="match status" value="1"/>
</dbReference>
<evidence type="ECO:0000313" key="9">
    <source>
        <dbReference type="Proteomes" id="UP000285324"/>
    </source>
</evidence>
<comment type="similarity">
    <text evidence="3">Belongs to the Ahb/Nir family.</text>
</comment>
<evidence type="ECO:0000256" key="4">
    <source>
        <dbReference type="ARBA" id="ARBA00023471"/>
    </source>
</evidence>
<reference evidence="8 9" key="1">
    <citation type="submission" date="2018-08" db="EMBL/GenBank/DDBJ databases">
        <title>Achromobacter xylosoxidans Genome sequencing and assembly.</title>
        <authorList>
            <person name="Wang R."/>
            <person name="Rensing C."/>
            <person name="Li Y."/>
        </authorList>
    </citation>
    <scope>NUCLEOTIDE SEQUENCE [LARGE SCALE GENOMIC DNA]</scope>
    <source>
        <strain evidence="8 9">GD003A</strain>
    </source>
</reference>
<dbReference type="Pfam" id="PF22451">
    <property type="entry name" value="NirdL-like_HTH"/>
    <property type="match status" value="1"/>
</dbReference>
<dbReference type="EMBL" id="QVXO01000004">
    <property type="protein sequence ID" value="RPJ93061.1"/>
    <property type="molecule type" value="Genomic_DNA"/>
</dbReference>
<feature type="domain" description="Siroheme decarboxylase AsnC-like ligand binding" evidence="6">
    <location>
        <begin position="67"/>
        <end position="148"/>
    </location>
</feature>
<evidence type="ECO:0000313" key="8">
    <source>
        <dbReference type="EMBL" id="RPJ93061.1"/>
    </source>
</evidence>
<proteinExistence type="inferred from homology"/>
<evidence type="ECO:0000256" key="3">
    <source>
        <dbReference type="ARBA" id="ARBA00023457"/>
    </source>
</evidence>
<dbReference type="Pfam" id="PF17805">
    <property type="entry name" value="AsnC_trans_reg2"/>
    <property type="match status" value="1"/>
</dbReference>
<evidence type="ECO:0000256" key="5">
    <source>
        <dbReference type="ARBA" id="ARBA00048470"/>
    </source>
</evidence>
<comment type="caution">
    <text evidence="8">The sequence shown here is derived from an EMBL/GenBank/DDBJ whole genome shotgun (WGS) entry which is preliminary data.</text>
</comment>
<dbReference type="InterPro" id="IPR050684">
    <property type="entry name" value="HTH-Siroheme_Decarb"/>
</dbReference>
<dbReference type="EC" id="4.1.1.111" evidence="4"/>
<dbReference type="AlphaFoldDB" id="A0A424WIF9"/>
<dbReference type="PANTHER" id="PTHR43413:SF1">
    <property type="entry name" value="SIROHEME DECARBOXYLASE NIRL SUBUNIT"/>
    <property type="match status" value="1"/>
</dbReference>
<evidence type="ECO:0000256" key="1">
    <source>
        <dbReference type="ARBA" id="ARBA00023239"/>
    </source>
</evidence>
<dbReference type="SUPFAM" id="SSF46785">
    <property type="entry name" value="Winged helix' DNA-binding domain"/>
    <property type="match status" value="1"/>
</dbReference>
<evidence type="ECO:0000259" key="6">
    <source>
        <dbReference type="Pfam" id="PF17805"/>
    </source>
</evidence>
<keyword evidence="1" id="KW-0456">Lyase</keyword>